<dbReference type="RefSeq" id="WP_234990384.1">
    <property type="nucleotide sequence ID" value="NZ_FWFS01000004.1"/>
</dbReference>
<evidence type="ECO:0000256" key="1">
    <source>
        <dbReference type="ARBA" id="ARBA00022617"/>
    </source>
</evidence>
<keyword evidence="9" id="KW-1185">Reference proteome</keyword>
<dbReference type="AlphaFoldDB" id="A0A1Y5SCS5"/>
<dbReference type="SUPFAM" id="SSF46626">
    <property type="entry name" value="Cytochrome c"/>
    <property type="match status" value="1"/>
</dbReference>
<keyword evidence="6" id="KW-0732">Signal</keyword>
<keyword evidence="3 4" id="KW-0408">Iron</keyword>
<protein>
    <submittedName>
        <fullName evidence="8">Cytochrome c2</fullName>
    </submittedName>
</protein>
<feature type="signal peptide" evidence="6">
    <location>
        <begin position="1"/>
        <end position="21"/>
    </location>
</feature>
<feature type="region of interest" description="Disordered" evidence="5">
    <location>
        <begin position="140"/>
        <end position="174"/>
    </location>
</feature>
<name>A0A1Y5SCS5_9RHOB</name>
<sequence>MRVLIAAITASATLCATAAFAEGDADKGAKDYNRCKACHAIEGPDGFIVKGGKTGPNLYGIVGRTAGSLDGYAYKPSIVAAGEAGLVWTPELIAQYVVDTSGFLEDYLDDPKAKSGMSKQALREPSNVAAFLALHGAKADATAEGTGEGADENTGEGAGDITVENSGEDSAQTP</sequence>
<evidence type="ECO:0000256" key="3">
    <source>
        <dbReference type="ARBA" id="ARBA00023004"/>
    </source>
</evidence>
<dbReference type="PROSITE" id="PS51007">
    <property type="entry name" value="CYTC"/>
    <property type="match status" value="1"/>
</dbReference>
<reference evidence="8 9" key="1">
    <citation type="submission" date="2017-03" db="EMBL/GenBank/DDBJ databases">
        <authorList>
            <person name="Afonso C.L."/>
            <person name="Miller P.J."/>
            <person name="Scott M.A."/>
            <person name="Spackman E."/>
            <person name="Goraichik I."/>
            <person name="Dimitrov K.M."/>
            <person name="Suarez D.L."/>
            <person name="Swayne D.E."/>
        </authorList>
    </citation>
    <scope>NUCLEOTIDE SEQUENCE [LARGE SCALE GENOMIC DNA]</scope>
    <source>
        <strain evidence="8 9">CECT 8620</strain>
    </source>
</reference>
<evidence type="ECO:0000259" key="7">
    <source>
        <dbReference type="PROSITE" id="PS51007"/>
    </source>
</evidence>
<dbReference type="Gene3D" id="1.10.760.10">
    <property type="entry name" value="Cytochrome c-like domain"/>
    <property type="match status" value="1"/>
</dbReference>
<dbReference type="InterPro" id="IPR036909">
    <property type="entry name" value="Cyt_c-like_dom_sf"/>
</dbReference>
<evidence type="ECO:0000256" key="5">
    <source>
        <dbReference type="SAM" id="MobiDB-lite"/>
    </source>
</evidence>
<evidence type="ECO:0000256" key="6">
    <source>
        <dbReference type="SAM" id="SignalP"/>
    </source>
</evidence>
<dbReference type="GO" id="GO:0046872">
    <property type="term" value="F:metal ion binding"/>
    <property type="evidence" value="ECO:0007669"/>
    <property type="project" value="UniProtKB-KW"/>
</dbReference>
<gene>
    <name evidence="8" type="primary">cycA_2</name>
    <name evidence="8" type="ORF">AQS8620_01177</name>
</gene>
<evidence type="ECO:0000256" key="4">
    <source>
        <dbReference type="PROSITE-ProRule" id="PRU00433"/>
    </source>
</evidence>
<dbReference type="GO" id="GO:0020037">
    <property type="term" value="F:heme binding"/>
    <property type="evidence" value="ECO:0007669"/>
    <property type="project" value="InterPro"/>
</dbReference>
<accession>A0A1Y5SCS5</accession>
<proteinExistence type="predicted"/>
<dbReference type="GO" id="GO:0009055">
    <property type="term" value="F:electron transfer activity"/>
    <property type="evidence" value="ECO:0007669"/>
    <property type="project" value="InterPro"/>
</dbReference>
<feature type="chain" id="PRO_5013051457" evidence="6">
    <location>
        <begin position="22"/>
        <end position="174"/>
    </location>
</feature>
<organism evidence="8 9">
    <name type="scientific">Aquimixticola soesokkakensis</name>
    <dbReference type="NCBI Taxonomy" id="1519096"/>
    <lineage>
        <taxon>Bacteria</taxon>
        <taxon>Pseudomonadati</taxon>
        <taxon>Pseudomonadota</taxon>
        <taxon>Alphaproteobacteria</taxon>
        <taxon>Rhodobacterales</taxon>
        <taxon>Paracoccaceae</taxon>
        <taxon>Aquimixticola</taxon>
    </lineage>
</organism>
<keyword evidence="2 4" id="KW-0479">Metal-binding</keyword>
<dbReference type="EMBL" id="FWFS01000004">
    <property type="protein sequence ID" value="SLN34978.1"/>
    <property type="molecule type" value="Genomic_DNA"/>
</dbReference>
<feature type="compositionally biased region" description="Polar residues" evidence="5">
    <location>
        <begin position="163"/>
        <end position="174"/>
    </location>
</feature>
<evidence type="ECO:0000313" key="9">
    <source>
        <dbReference type="Proteomes" id="UP000193862"/>
    </source>
</evidence>
<evidence type="ECO:0000256" key="2">
    <source>
        <dbReference type="ARBA" id="ARBA00022723"/>
    </source>
</evidence>
<feature type="domain" description="Cytochrome c" evidence="7">
    <location>
        <begin position="23"/>
        <end position="136"/>
    </location>
</feature>
<keyword evidence="1 4" id="KW-0349">Heme</keyword>
<dbReference type="InterPro" id="IPR009056">
    <property type="entry name" value="Cyt_c-like_dom"/>
</dbReference>
<dbReference type="Proteomes" id="UP000193862">
    <property type="component" value="Unassembled WGS sequence"/>
</dbReference>
<evidence type="ECO:0000313" key="8">
    <source>
        <dbReference type="EMBL" id="SLN34978.1"/>
    </source>
</evidence>